<accession>A0ABN1QSV9</accession>
<keyword evidence="3" id="KW-1185">Reference proteome</keyword>
<dbReference type="Pfam" id="PF00975">
    <property type="entry name" value="Thioesterase"/>
    <property type="match status" value="1"/>
</dbReference>
<dbReference type="InterPro" id="IPR020802">
    <property type="entry name" value="TesA-like"/>
</dbReference>
<gene>
    <name evidence="2" type="ORF">GCM10009575_066790</name>
</gene>
<dbReference type="SMART" id="SM00824">
    <property type="entry name" value="PKS_TE"/>
    <property type="match status" value="1"/>
</dbReference>
<sequence>MRQQRRAGREVASPIVRRHRQAAPGATTVYAVHPGALPVGVWGRLADALPRDTGLAVLDLAGVPAYFEAALSSDDTGLSVASLADRLTAAYRADREGAPQPPAVFVGWSFGGVLAHAAIERLAPEERPDRLVLVDSIAPVDAYQQPDNALDVPLLLRWFAMYLGAKRGHDLSTCFDSTRMDDLDTGLVHLLDAAVRCGALPPDTPLPGLRKLYDTYVEGLLRNNRLTAGHQPPASSVPLVLIKAERSLIPQDKTLGWTELARHGLSLHTAPGDHYTMLTRPDAADVIAELSGRR</sequence>
<dbReference type="Proteomes" id="UP001500418">
    <property type="component" value="Unassembled WGS sequence"/>
</dbReference>
<proteinExistence type="predicted"/>
<organism evidence="2 3">
    <name type="scientific">Streptomyces rhizosphaericus</name>
    <dbReference type="NCBI Taxonomy" id="114699"/>
    <lineage>
        <taxon>Bacteria</taxon>
        <taxon>Bacillati</taxon>
        <taxon>Actinomycetota</taxon>
        <taxon>Actinomycetes</taxon>
        <taxon>Kitasatosporales</taxon>
        <taxon>Streptomycetaceae</taxon>
        <taxon>Streptomyces</taxon>
        <taxon>Streptomyces violaceusniger group</taxon>
    </lineage>
</organism>
<evidence type="ECO:0000313" key="2">
    <source>
        <dbReference type="EMBL" id="GAA0946787.1"/>
    </source>
</evidence>
<feature type="domain" description="Thioesterase TesA-like" evidence="1">
    <location>
        <begin position="61"/>
        <end position="290"/>
    </location>
</feature>
<dbReference type="SUPFAM" id="SSF53474">
    <property type="entry name" value="alpha/beta-Hydrolases"/>
    <property type="match status" value="1"/>
</dbReference>
<dbReference type="Gene3D" id="3.40.50.1820">
    <property type="entry name" value="alpha/beta hydrolase"/>
    <property type="match status" value="1"/>
</dbReference>
<comment type="caution">
    <text evidence="2">The sequence shown here is derived from an EMBL/GenBank/DDBJ whole genome shotgun (WGS) entry which is preliminary data.</text>
</comment>
<protein>
    <recommendedName>
        <fullName evidence="1">Thioesterase TesA-like domain-containing protein</fullName>
    </recommendedName>
</protein>
<dbReference type="InterPro" id="IPR001031">
    <property type="entry name" value="Thioesterase"/>
</dbReference>
<reference evidence="2 3" key="1">
    <citation type="journal article" date="2019" name="Int. J. Syst. Evol. Microbiol.">
        <title>The Global Catalogue of Microorganisms (GCM) 10K type strain sequencing project: providing services to taxonomists for standard genome sequencing and annotation.</title>
        <authorList>
            <consortium name="The Broad Institute Genomics Platform"/>
            <consortium name="The Broad Institute Genome Sequencing Center for Infectious Disease"/>
            <person name="Wu L."/>
            <person name="Ma J."/>
        </authorList>
    </citation>
    <scope>NUCLEOTIDE SEQUENCE [LARGE SCALE GENOMIC DNA]</scope>
    <source>
        <strain evidence="2 3">JCM 11444</strain>
    </source>
</reference>
<dbReference type="EMBL" id="BAAAID010000053">
    <property type="protein sequence ID" value="GAA0946787.1"/>
    <property type="molecule type" value="Genomic_DNA"/>
</dbReference>
<name>A0ABN1QSV9_9ACTN</name>
<dbReference type="InterPro" id="IPR029058">
    <property type="entry name" value="AB_hydrolase_fold"/>
</dbReference>
<evidence type="ECO:0000313" key="3">
    <source>
        <dbReference type="Proteomes" id="UP001500418"/>
    </source>
</evidence>
<evidence type="ECO:0000259" key="1">
    <source>
        <dbReference type="SMART" id="SM00824"/>
    </source>
</evidence>